<dbReference type="SUPFAM" id="SSF54843">
    <property type="entry name" value="Ribosomal protein L22"/>
    <property type="match status" value="1"/>
</dbReference>
<evidence type="ECO:0000256" key="1">
    <source>
        <dbReference type="ARBA" id="ARBA00009451"/>
    </source>
</evidence>
<feature type="domain" description="Thioredoxin" evidence="12">
    <location>
        <begin position="231"/>
        <end position="373"/>
    </location>
</feature>
<dbReference type="Proteomes" id="UP000054928">
    <property type="component" value="Unassembled WGS sequence"/>
</dbReference>
<evidence type="ECO:0000256" key="10">
    <source>
        <dbReference type="ARBA" id="ARBA00047804"/>
    </source>
</evidence>
<evidence type="ECO:0000313" key="13">
    <source>
        <dbReference type="EMBL" id="CEG49144.1"/>
    </source>
</evidence>
<accession>A0A0P1B325</accession>
<dbReference type="AlphaFoldDB" id="A0A0P1B325"/>
<comment type="catalytic activity">
    <reaction evidence="9">
        <text>[protein]-dithiol + NAD(+) = [protein]-disulfide + NADH + H(+)</text>
        <dbReference type="Rhea" id="RHEA:18749"/>
        <dbReference type="Rhea" id="RHEA-COMP:10593"/>
        <dbReference type="Rhea" id="RHEA-COMP:10594"/>
        <dbReference type="ChEBI" id="CHEBI:15378"/>
        <dbReference type="ChEBI" id="CHEBI:29950"/>
        <dbReference type="ChEBI" id="CHEBI:50058"/>
        <dbReference type="ChEBI" id="CHEBI:57540"/>
        <dbReference type="ChEBI" id="CHEBI:57945"/>
        <dbReference type="EC" id="1.8.1.8"/>
    </reaction>
</comment>
<dbReference type="PROSITE" id="PS51352">
    <property type="entry name" value="THIOREDOXIN_2"/>
    <property type="match status" value="1"/>
</dbReference>
<dbReference type="GO" id="GO:0047134">
    <property type="term" value="F:protein-disulfide reductase [NAD(P)H] activity"/>
    <property type="evidence" value="ECO:0007669"/>
    <property type="project" value="UniProtKB-EC"/>
</dbReference>
<dbReference type="InterPro" id="IPR013766">
    <property type="entry name" value="Thioredoxin_domain"/>
</dbReference>
<dbReference type="GO" id="GO:0005840">
    <property type="term" value="C:ribosome"/>
    <property type="evidence" value="ECO:0007669"/>
    <property type="project" value="UniProtKB-KW"/>
</dbReference>
<dbReference type="PANTHER" id="PTHR13871:SF96">
    <property type="entry name" value="THIOREDOXIN DOMAIN-CONTAINING PROTEIN"/>
    <property type="match status" value="1"/>
</dbReference>
<evidence type="ECO:0000256" key="4">
    <source>
        <dbReference type="ARBA" id="ARBA00022980"/>
    </source>
</evidence>
<dbReference type="CDD" id="cd00336">
    <property type="entry name" value="Ribosomal_L22"/>
    <property type="match status" value="1"/>
</dbReference>
<keyword evidence="14" id="KW-1185">Reference proteome</keyword>
<dbReference type="GO" id="GO:0006412">
    <property type="term" value="P:translation"/>
    <property type="evidence" value="ECO:0007669"/>
    <property type="project" value="InterPro"/>
</dbReference>
<evidence type="ECO:0000256" key="9">
    <source>
        <dbReference type="ARBA" id="ARBA00047388"/>
    </source>
</evidence>
<dbReference type="OrthoDB" id="416470at2759"/>
<keyword evidence="3" id="KW-0677">Repeat</keyword>
<dbReference type="GeneID" id="36401978"/>
<dbReference type="InterPro" id="IPR052259">
    <property type="entry name" value="Nucleoredoxin-like"/>
</dbReference>
<dbReference type="EC" id="1.8.1.8" evidence="2"/>
<dbReference type="InterPro" id="IPR036394">
    <property type="entry name" value="Ribosomal_uL22_sf"/>
</dbReference>
<evidence type="ECO:0000256" key="8">
    <source>
        <dbReference type="ARBA" id="ARBA00025782"/>
    </source>
</evidence>
<comment type="similarity">
    <text evidence="8">Belongs to the nucleoredoxin family.</text>
</comment>
<keyword evidence="4 11" id="KW-0689">Ribosomal protein</keyword>
<proteinExistence type="inferred from homology"/>
<evidence type="ECO:0000256" key="5">
    <source>
        <dbReference type="ARBA" id="ARBA00023002"/>
    </source>
</evidence>
<name>A0A0P1B325_PLAHL</name>
<dbReference type="GO" id="GO:0003735">
    <property type="term" value="F:structural constituent of ribosome"/>
    <property type="evidence" value="ECO:0007669"/>
    <property type="project" value="InterPro"/>
</dbReference>
<dbReference type="InterPro" id="IPR012336">
    <property type="entry name" value="Thioredoxin-like_fold"/>
</dbReference>
<reference evidence="14" key="1">
    <citation type="submission" date="2014-09" db="EMBL/GenBank/DDBJ databases">
        <authorList>
            <person name="Sharma Rahul"/>
            <person name="Thines Marco"/>
        </authorList>
    </citation>
    <scope>NUCLEOTIDE SEQUENCE [LARGE SCALE GENOMIC DNA]</scope>
</reference>
<dbReference type="STRING" id="4781.A0A0P1B325"/>
<dbReference type="SUPFAM" id="SSF52833">
    <property type="entry name" value="Thioredoxin-like"/>
    <property type="match status" value="1"/>
</dbReference>
<dbReference type="PANTHER" id="PTHR13871">
    <property type="entry name" value="THIOREDOXIN"/>
    <property type="match status" value="1"/>
</dbReference>
<dbReference type="InterPro" id="IPR036249">
    <property type="entry name" value="Thioredoxin-like_sf"/>
</dbReference>
<dbReference type="Pfam" id="PF13905">
    <property type="entry name" value="Thioredoxin_8"/>
    <property type="match status" value="1"/>
</dbReference>
<protein>
    <recommendedName>
        <fullName evidence="2">protein-disulfide reductase</fullName>
        <ecNumber evidence="2">1.8.1.8</ecNumber>
    </recommendedName>
</protein>
<keyword evidence="6" id="KW-0520">NAD</keyword>
<evidence type="ECO:0000313" key="14">
    <source>
        <dbReference type="Proteomes" id="UP000054928"/>
    </source>
</evidence>
<evidence type="ECO:0000256" key="6">
    <source>
        <dbReference type="ARBA" id="ARBA00023027"/>
    </source>
</evidence>
<organism evidence="13 14">
    <name type="scientific">Plasmopara halstedii</name>
    <name type="common">Downy mildew of sunflower</name>
    <dbReference type="NCBI Taxonomy" id="4781"/>
    <lineage>
        <taxon>Eukaryota</taxon>
        <taxon>Sar</taxon>
        <taxon>Stramenopiles</taxon>
        <taxon>Oomycota</taxon>
        <taxon>Peronosporomycetes</taxon>
        <taxon>Peronosporales</taxon>
        <taxon>Peronosporaceae</taxon>
        <taxon>Plasmopara</taxon>
    </lineage>
</organism>
<evidence type="ECO:0000256" key="3">
    <source>
        <dbReference type="ARBA" id="ARBA00022737"/>
    </source>
</evidence>
<evidence type="ECO:0000259" key="12">
    <source>
        <dbReference type="PROSITE" id="PS51352"/>
    </source>
</evidence>
<evidence type="ECO:0000256" key="7">
    <source>
        <dbReference type="ARBA" id="ARBA00023274"/>
    </source>
</evidence>
<keyword evidence="7 11" id="KW-0687">Ribonucleoprotein</keyword>
<dbReference type="Pfam" id="PF00237">
    <property type="entry name" value="Ribosomal_L22"/>
    <property type="match status" value="1"/>
</dbReference>
<comment type="catalytic activity">
    <reaction evidence="10">
        <text>[protein]-dithiol + NADP(+) = [protein]-disulfide + NADPH + H(+)</text>
        <dbReference type="Rhea" id="RHEA:18753"/>
        <dbReference type="Rhea" id="RHEA-COMP:10593"/>
        <dbReference type="Rhea" id="RHEA-COMP:10594"/>
        <dbReference type="ChEBI" id="CHEBI:15378"/>
        <dbReference type="ChEBI" id="CHEBI:29950"/>
        <dbReference type="ChEBI" id="CHEBI:50058"/>
        <dbReference type="ChEBI" id="CHEBI:57783"/>
        <dbReference type="ChEBI" id="CHEBI:58349"/>
        <dbReference type="EC" id="1.8.1.8"/>
    </reaction>
</comment>
<dbReference type="EMBL" id="CCYD01003042">
    <property type="protein sequence ID" value="CEG49144.1"/>
    <property type="molecule type" value="Genomic_DNA"/>
</dbReference>
<dbReference type="InterPro" id="IPR001063">
    <property type="entry name" value="Ribosomal_uL22"/>
</dbReference>
<dbReference type="Gene3D" id="3.90.470.10">
    <property type="entry name" value="Ribosomal protein L22/L17"/>
    <property type="match status" value="1"/>
</dbReference>
<evidence type="ECO:0000256" key="2">
    <source>
        <dbReference type="ARBA" id="ARBA00012612"/>
    </source>
</evidence>
<dbReference type="RefSeq" id="XP_024585513.1">
    <property type="nucleotide sequence ID" value="XM_024720300.1"/>
</dbReference>
<dbReference type="Gene3D" id="3.40.30.10">
    <property type="entry name" value="Glutaredoxin"/>
    <property type="match status" value="1"/>
</dbReference>
<keyword evidence="5" id="KW-0560">Oxidoreductase</keyword>
<evidence type="ECO:0000256" key="11">
    <source>
        <dbReference type="RuleBase" id="RU004005"/>
    </source>
</evidence>
<comment type="similarity">
    <text evidence="1 11">Belongs to the universal ribosomal protein uL22 family.</text>
</comment>
<dbReference type="GO" id="GO:1990904">
    <property type="term" value="C:ribonucleoprotein complex"/>
    <property type="evidence" value="ECO:0007669"/>
    <property type="project" value="UniProtKB-KW"/>
</dbReference>
<sequence>MLATLRSRMRILTLCPRTGSTISGYATESMVSTNSTKDEAATEDEDTAAFLNLTSPGELRTVKTVKRAIRASPRKLTYLAQQIRGLSANDAILQMKFSPKRKAEHFRKTVQNAINLADIKYQIEPENLMVAECFVNKGTYLKRLRIMGRGRSGVMHHPHTHITVVLREYDPSKKPLNRHLSKMQARQSAKKKLEQDETIPGRGFFFRHEEDVDNINLWNSDKIVVSVTWSDQLGAKLQTKDGLQDTDSKLAGKKVVGIYFSAHWCPPCRQFTPFLSAVYNDMVKKHPEFELVFISSDRDHSQYAEYFGEMPFLALPFEERTISQAMSTKFGVTGIPMLVFLDGDGKVITTDGRSIVADSSGDVQKLWARLTQA</sequence>